<proteinExistence type="inferred from homology"/>
<evidence type="ECO:0000256" key="9">
    <source>
        <dbReference type="SAM" id="SignalP"/>
    </source>
</evidence>
<accession>A0A3Q2YHV8</accession>
<evidence type="ECO:0000256" key="6">
    <source>
        <dbReference type="ARBA" id="ARBA00037765"/>
    </source>
</evidence>
<dbReference type="GO" id="GO:0030250">
    <property type="term" value="F:guanylate cyclase activator activity"/>
    <property type="evidence" value="ECO:0007669"/>
    <property type="project" value="InterPro"/>
</dbReference>
<comment type="function">
    <text evidence="6">Endogenous activator of intestinal guanylate cyclase. It stimulates this enzyme through the same receptor binding region as the heat-stable enterotoxins. May be a potent physiological regulator of intestinal fluid and electrolyte transport. May be an autocrine/paracrine regulator of intestinal salt and water transport.</text>
</comment>
<dbReference type="GeneID" id="109508095"/>
<feature type="disulfide bond" evidence="8">
    <location>
        <begin position="61"/>
        <end position="74"/>
    </location>
</feature>
<dbReference type="SUPFAM" id="SSF89890">
    <property type="entry name" value="Proguanylin"/>
    <property type="match status" value="1"/>
</dbReference>
<dbReference type="OrthoDB" id="8936251at2759"/>
<evidence type="ECO:0000256" key="3">
    <source>
        <dbReference type="ARBA" id="ARBA00022525"/>
    </source>
</evidence>
<feature type="signal peptide" evidence="9">
    <location>
        <begin position="1"/>
        <end position="18"/>
    </location>
</feature>
<feature type="chain" id="PRO_5018600969" description="Guanylate cyclase activator 2B" evidence="9">
    <location>
        <begin position="19"/>
        <end position="109"/>
    </location>
</feature>
<reference evidence="10" key="2">
    <citation type="submission" date="2025-09" db="UniProtKB">
        <authorList>
            <consortium name="Ensembl"/>
        </authorList>
    </citation>
    <scope>IDENTIFICATION</scope>
</reference>
<comment type="subcellular location">
    <subcellularLocation>
        <location evidence="1">Secreted</location>
    </subcellularLocation>
</comment>
<dbReference type="Gene3D" id="3.90.1450.10">
    <property type="entry name" value="Guanylin"/>
    <property type="match status" value="1"/>
</dbReference>
<dbReference type="GO" id="GO:0005576">
    <property type="term" value="C:extracellular region"/>
    <property type="evidence" value="ECO:0007669"/>
    <property type="project" value="UniProtKB-SubCell"/>
</dbReference>
<evidence type="ECO:0000256" key="5">
    <source>
        <dbReference type="ARBA" id="ARBA00023157"/>
    </source>
</evidence>
<dbReference type="OMA" id="ITPLDPC"/>
<feature type="disulfide bond" evidence="8">
    <location>
        <begin position="96"/>
        <end position="104"/>
    </location>
</feature>
<evidence type="ECO:0000256" key="1">
    <source>
        <dbReference type="ARBA" id="ARBA00004613"/>
    </source>
</evidence>
<name>A0A3Q2YHV8_HIPCM</name>
<keyword evidence="11" id="KW-1185">Reference proteome</keyword>
<keyword evidence="3" id="KW-0964">Secreted</keyword>
<dbReference type="Pfam" id="PF02058">
    <property type="entry name" value="Guanylin"/>
    <property type="match status" value="1"/>
</dbReference>
<reference evidence="10" key="1">
    <citation type="submission" date="2025-08" db="UniProtKB">
        <authorList>
            <consortium name="Ensembl"/>
        </authorList>
    </citation>
    <scope>IDENTIFICATION</scope>
</reference>
<dbReference type="Ensembl" id="ENSHCOT00000012735.1">
    <property type="protein sequence ID" value="ENSHCOP00000017849.1"/>
    <property type="gene ID" value="ENSHCOG00000001960.1"/>
</dbReference>
<dbReference type="AlphaFoldDB" id="A0A3Q2YHV8"/>
<evidence type="ECO:0000256" key="4">
    <source>
        <dbReference type="ARBA" id="ARBA00022729"/>
    </source>
</evidence>
<dbReference type="STRING" id="109280.ENSHCOP00000017849"/>
<dbReference type="InterPro" id="IPR036382">
    <property type="entry name" value="Guanylin_sf"/>
</dbReference>
<dbReference type="PANTHER" id="PTHR11318:SF4">
    <property type="entry name" value="GUANYLATE CYCLASE ACTIVATOR 2B"/>
    <property type="match status" value="1"/>
</dbReference>
<dbReference type="PIRSF" id="PIRSF001849">
    <property type="entry name" value="Guanylin"/>
    <property type="match status" value="1"/>
</dbReference>
<evidence type="ECO:0000313" key="10">
    <source>
        <dbReference type="Ensembl" id="ENSHCOP00000017849.1"/>
    </source>
</evidence>
<evidence type="ECO:0000256" key="8">
    <source>
        <dbReference type="PIRSR" id="PIRSR001849-50"/>
    </source>
</evidence>
<evidence type="ECO:0000256" key="7">
    <source>
        <dbReference type="ARBA" id="ARBA00041176"/>
    </source>
</evidence>
<keyword evidence="5 8" id="KW-1015">Disulfide bond</keyword>
<protein>
    <recommendedName>
        <fullName evidence="7">Guanylate cyclase activator 2B</fullName>
    </recommendedName>
</protein>
<dbReference type="Proteomes" id="UP000264820">
    <property type="component" value="Unplaced"/>
</dbReference>
<organism evidence="10 11">
    <name type="scientific">Hippocampus comes</name>
    <name type="common">Tiger tail seahorse</name>
    <dbReference type="NCBI Taxonomy" id="109280"/>
    <lineage>
        <taxon>Eukaryota</taxon>
        <taxon>Metazoa</taxon>
        <taxon>Chordata</taxon>
        <taxon>Craniata</taxon>
        <taxon>Vertebrata</taxon>
        <taxon>Euteleostomi</taxon>
        <taxon>Actinopterygii</taxon>
        <taxon>Neopterygii</taxon>
        <taxon>Teleostei</taxon>
        <taxon>Neoteleostei</taxon>
        <taxon>Acanthomorphata</taxon>
        <taxon>Syngnathiaria</taxon>
        <taxon>Syngnathiformes</taxon>
        <taxon>Syngnathoidei</taxon>
        <taxon>Syngnathidae</taxon>
        <taxon>Hippocampus</taxon>
    </lineage>
</organism>
<dbReference type="GeneTree" id="ENSGT01010000222588"/>
<feature type="disulfide bond" evidence="8">
    <location>
        <begin position="99"/>
        <end position="107"/>
    </location>
</feature>
<comment type="similarity">
    <text evidence="2">Belongs to the guanylin family.</text>
</comment>
<keyword evidence="4 9" id="KW-0732">Signal</keyword>
<evidence type="ECO:0000313" key="11">
    <source>
        <dbReference type="Proteomes" id="UP000264820"/>
    </source>
</evidence>
<dbReference type="RefSeq" id="XP_019713502.1">
    <property type="nucleotide sequence ID" value="XM_019857943.1"/>
</dbReference>
<dbReference type="PRINTS" id="PR00774">
    <property type="entry name" value="GUANYLIN"/>
</dbReference>
<dbReference type="InterPro" id="IPR000879">
    <property type="entry name" value="Guanylin"/>
</dbReference>
<evidence type="ECO:0000256" key="2">
    <source>
        <dbReference type="ARBA" id="ARBA00009883"/>
    </source>
</evidence>
<dbReference type="KEGG" id="hcq:109508095"/>
<sequence length="109" mass="11706">MKTVVVLVLLLCACTALCVQVKDGNRMFPLEAVKQLKALMDKAGARLGPRLAHSAAVVAVCTDPILPRVFYPVCRSQGADEVFSRLVNVLMSSDPCEICANPSCFGCLH</sequence>
<dbReference type="PANTHER" id="PTHR11318">
    <property type="entry name" value="GUANYLIN FAMILY MEMBER"/>
    <property type="match status" value="1"/>
</dbReference>